<dbReference type="Gene3D" id="3.40.50.300">
    <property type="entry name" value="P-loop containing nucleotide triphosphate hydrolases"/>
    <property type="match status" value="1"/>
</dbReference>
<dbReference type="GO" id="GO:0005829">
    <property type="term" value="C:cytosol"/>
    <property type="evidence" value="ECO:0007669"/>
    <property type="project" value="TreeGrafter"/>
</dbReference>
<dbReference type="STRING" id="546269.HMPREF0389_01526"/>
<comment type="subunit">
    <text evidence="8">Homotetramer.</text>
</comment>
<dbReference type="HAMAP" id="MF_00124">
    <property type="entry name" value="Thymidine_kinase"/>
    <property type="match status" value="1"/>
</dbReference>
<dbReference type="PATRIC" id="fig|546269.5.peg.806"/>
<feature type="binding site" evidence="8">
    <location>
        <position position="179"/>
    </location>
    <ligand>
        <name>Zn(2+)</name>
        <dbReference type="ChEBI" id="CHEBI:29105"/>
    </ligand>
</feature>
<dbReference type="InterPro" id="IPR001267">
    <property type="entry name" value="Thymidine_kinase"/>
</dbReference>
<proteinExistence type="inferred from homology"/>
<evidence type="ECO:0000256" key="9">
    <source>
        <dbReference type="PIRSR" id="PIRSR035805-1"/>
    </source>
</evidence>
<organism evidence="13 14">
    <name type="scientific">Filifactor alocis (strain ATCC 35896 / CCUG 47790 / D40 B5)</name>
    <name type="common">Fusobacterium alocis</name>
    <dbReference type="NCBI Taxonomy" id="546269"/>
    <lineage>
        <taxon>Bacteria</taxon>
        <taxon>Bacillati</taxon>
        <taxon>Bacillota</taxon>
        <taxon>Clostridia</taxon>
        <taxon>Peptostreptococcales</taxon>
        <taxon>Filifactoraceae</taxon>
        <taxon>Filifactor</taxon>
    </lineage>
</organism>
<dbReference type="Pfam" id="PF00265">
    <property type="entry name" value="TK"/>
    <property type="match status" value="1"/>
</dbReference>
<dbReference type="PIRSF" id="PIRSF035805">
    <property type="entry name" value="TK_cell"/>
    <property type="match status" value="1"/>
</dbReference>
<dbReference type="OrthoDB" id="9781579at2"/>
<keyword evidence="6 8" id="KW-0418">Kinase</keyword>
<keyword evidence="7 8" id="KW-0067">ATP-binding</keyword>
<feature type="binding site" evidence="10">
    <location>
        <begin position="167"/>
        <end position="170"/>
    </location>
    <ligand>
        <name>substrate</name>
    </ligand>
</feature>
<keyword evidence="14" id="KW-1185">Reference proteome</keyword>
<keyword evidence="5 8" id="KW-0547">Nucleotide-binding</keyword>
<gene>
    <name evidence="8 13" type="primary">tdk</name>
    <name evidence="13" type="ordered locus">HMPREF0389_01526</name>
</gene>
<dbReference type="NCBIfam" id="NF003300">
    <property type="entry name" value="PRK04296.1-5"/>
    <property type="match status" value="1"/>
</dbReference>
<accession>D6GTT7</accession>
<dbReference type="GO" id="GO:0008270">
    <property type="term" value="F:zinc ion binding"/>
    <property type="evidence" value="ECO:0007669"/>
    <property type="project" value="UniProtKB-UniRule"/>
</dbReference>
<dbReference type="GO" id="GO:0046104">
    <property type="term" value="P:thymidine metabolic process"/>
    <property type="evidence" value="ECO:0007669"/>
    <property type="project" value="TreeGrafter"/>
</dbReference>
<evidence type="ECO:0000256" key="6">
    <source>
        <dbReference type="ARBA" id="ARBA00022777"/>
    </source>
</evidence>
<keyword evidence="4 8" id="KW-0808">Transferase</keyword>
<dbReference type="EC" id="2.7.1.21" evidence="2 8"/>
<evidence type="ECO:0000256" key="3">
    <source>
        <dbReference type="ARBA" id="ARBA00022634"/>
    </source>
</evidence>
<evidence type="ECO:0000256" key="1">
    <source>
        <dbReference type="ARBA" id="ARBA00007587"/>
    </source>
</evidence>
<evidence type="ECO:0000313" key="13">
    <source>
        <dbReference type="EMBL" id="EFE27608.1"/>
    </source>
</evidence>
<dbReference type="SUPFAM" id="SSF57716">
    <property type="entry name" value="Glucocorticoid receptor-like (DNA-binding domain)"/>
    <property type="match status" value="1"/>
</dbReference>
<evidence type="ECO:0000313" key="14">
    <source>
        <dbReference type="Proteomes" id="UP000007468"/>
    </source>
</evidence>
<comment type="catalytic activity">
    <reaction evidence="8 11">
        <text>thymidine + ATP = dTMP + ADP + H(+)</text>
        <dbReference type="Rhea" id="RHEA:19129"/>
        <dbReference type="ChEBI" id="CHEBI:15378"/>
        <dbReference type="ChEBI" id="CHEBI:17748"/>
        <dbReference type="ChEBI" id="CHEBI:30616"/>
        <dbReference type="ChEBI" id="CHEBI:63528"/>
        <dbReference type="ChEBI" id="CHEBI:456216"/>
        <dbReference type="EC" id="2.7.1.21"/>
    </reaction>
</comment>
<keyword evidence="3 8" id="KW-0237">DNA synthesis</keyword>
<reference evidence="14" key="1">
    <citation type="submission" date="2010-12" db="EMBL/GenBank/DDBJ databases">
        <title>The genome sequence of Filifactor alocis strain ATCC 35896.</title>
        <authorList>
            <consortium name="The Broad Institute Genome Sequencing Platform"/>
            <person name="Ward D."/>
            <person name="Earl A."/>
            <person name="Feldgarden M."/>
            <person name="Young S.K."/>
            <person name="Gargeya S."/>
            <person name="Zeng Q."/>
            <person name="Alvarado L."/>
            <person name="Berlin A."/>
            <person name="Bochicchio J."/>
            <person name="Chapman S.B."/>
            <person name="Chen Z."/>
            <person name="Freedman E."/>
            <person name="Gellesch M."/>
            <person name="Goldberg J."/>
            <person name="Griggs A."/>
            <person name="Gujja S."/>
            <person name="Heilman E."/>
            <person name="Heiman D."/>
            <person name="Howarth C."/>
            <person name="Mehta T."/>
            <person name="Neiman D."/>
            <person name="Pearson M."/>
            <person name="Roberts A."/>
            <person name="Saif S."/>
            <person name="Shea T."/>
            <person name="Shenoy N."/>
            <person name="Sisk P."/>
            <person name="Stolte C."/>
            <person name="Sykes S."/>
            <person name="White J."/>
            <person name="Yandava C."/>
            <person name="Izard J."/>
            <person name="Blanton J.M."/>
            <person name="Baranova O.V."/>
            <person name="Tanner A.C."/>
            <person name="Dewhirst F.E."/>
            <person name="Haas B."/>
            <person name="Nusbaum C."/>
            <person name="Birren B."/>
        </authorList>
    </citation>
    <scope>NUCLEOTIDE SEQUENCE [LARGE SCALE GENOMIC DNA]</scope>
    <source>
        <strain evidence="14">ATCC 35896 / D40 B5</strain>
    </source>
</reference>
<protein>
    <recommendedName>
        <fullName evidence="2 8">Thymidine kinase</fullName>
        <ecNumber evidence="2 8">2.7.1.21</ecNumber>
    </recommendedName>
</protein>
<dbReference type="GO" id="GO:0005524">
    <property type="term" value="F:ATP binding"/>
    <property type="evidence" value="ECO:0007669"/>
    <property type="project" value="UniProtKB-UniRule"/>
</dbReference>
<dbReference type="AlphaFoldDB" id="D6GTT7"/>
<name>D6GTT7_FILAD</name>
<feature type="binding site" evidence="8">
    <location>
        <begin position="85"/>
        <end position="88"/>
    </location>
    <ligand>
        <name>ATP</name>
        <dbReference type="ChEBI" id="CHEBI:30616"/>
    </ligand>
</feature>
<comment type="subcellular location">
    <subcellularLocation>
        <location evidence="8">Cytoplasm</location>
    </subcellularLocation>
</comment>
<comment type="similarity">
    <text evidence="1 8 12">Belongs to the thymidine kinase family.</text>
</comment>
<evidence type="ECO:0000256" key="2">
    <source>
        <dbReference type="ARBA" id="ARBA00012118"/>
    </source>
</evidence>
<evidence type="ECO:0000256" key="5">
    <source>
        <dbReference type="ARBA" id="ARBA00022741"/>
    </source>
</evidence>
<dbReference type="SUPFAM" id="SSF52540">
    <property type="entry name" value="P-loop containing nucleoside triphosphate hydrolases"/>
    <property type="match status" value="1"/>
</dbReference>
<evidence type="ECO:0000256" key="12">
    <source>
        <dbReference type="RuleBase" id="RU004165"/>
    </source>
</evidence>
<dbReference type="eggNOG" id="COG1435">
    <property type="taxonomic scope" value="Bacteria"/>
</dbReference>
<keyword evidence="8" id="KW-0479">Metal-binding</keyword>
<feature type="active site" description="Proton acceptor" evidence="8 9">
    <location>
        <position position="86"/>
    </location>
</feature>
<keyword evidence="8" id="KW-0963">Cytoplasm</keyword>
<dbReference type="PANTHER" id="PTHR11441">
    <property type="entry name" value="THYMIDINE KINASE"/>
    <property type="match status" value="1"/>
</dbReference>
<feature type="binding site" evidence="8">
    <location>
        <position position="182"/>
    </location>
    <ligand>
        <name>Zn(2+)</name>
        <dbReference type="ChEBI" id="CHEBI:29105"/>
    </ligand>
</feature>
<keyword evidence="8" id="KW-0862">Zinc</keyword>
<evidence type="ECO:0000256" key="11">
    <source>
        <dbReference type="RuleBase" id="RU000544"/>
    </source>
</evidence>
<comment type="caution">
    <text evidence="8">Lacks conserved residue(s) required for the propagation of feature annotation.</text>
</comment>
<dbReference type="EMBL" id="CP002390">
    <property type="protein sequence ID" value="EFE27608.1"/>
    <property type="molecule type" value="Genomic_DNA"/>
</dbReference>
<evidence type="ECO:0000256" key="10">
    <source>
        <dbReference type="PIRSR" id="PIRSR035805-2"/>
    </source>
</evidence>
<feature type="binding site" evidence="10">
    <location>
        <position position="175"/>
    </location>
    <ligand>
        <name>substrate</name>
    </ligand>
</feature>
<dbReference type="PANTHER" id="PTHR11441:SF0">
    <property type="entry name" value="THYMIDINE KINASE, CYTOSOLIC"/>
    <property type="match status" value="1"/>
</dbReference>
<sequence>MAKLYFRFGVMGSSKTANALMVRYNYAEKEKNAILLKPKLDSRDGEKIIKSRIGIESNCIFIEDFLKDVEDDKTILHHCSCIIIDEAQFMKTKQAETFAYIVDYYNIPVICYGLKTDFKGELFEGSRRLIELCDVIEEIPTVCWCGCKAKFNARISEGKVLRDGEQVQLGGNESYVGLCRKHYMEGVLSEENRNNR</sequence>
<feature type="binding site" evidence="8">
    <location>
        <position position="143"/>
    </location>
    <ligand>
        <name>Zn(2+)</name>
        <dbReference type="ChEBI" id="CHEBI:29105"/>
    </ligand>
</feature>
<dbReference type="InterPro" id="IPR027417">
    <property type="entry name" value="P-loop_NTPase"/>
</dbReference>
<dbReference type="Gene3D" id="3.30.60.20">
    <property type="match status" value="1"/>
</dbReference>
<dbReference type="Proteomes" id="UP000007468">
    <property type="component" value="Chromosome"/>
</dbReference>
<feature type="binding site" evidence="8">
    <location>
        <position position="145"/>
    </location>
    <ligand>
        <name>Zn(2+)</name>
        <dbReference type="ChEBI" id="CHEBI:29105"/>
    </ligand>
</feature>
<evidence type="ECO:0000256" key="4">
    <source>
        <dbReference type="ARBA" id="ARBA00022679"/>
    </source>
</evidence>
<dbReference type="GO" id="GO:0071897">
    <property type="term" value="P:DNA biosynthetic process"/>
    <property type="evidence" value="ECO:0007669"/>
    <property type="project" value="UniProtKB-KW"/>
</dbReference>
<evidence type="ECO:0000256" key="7">
    <source>
        <dbReference type="ARBA" id="ARBA00022840"/>
    </source>
</evidence>
<dbReference type="GO" id="GO:0004797">
    <property type="term" value="F:thymidine kinase activity"/>
    <property type="evidence" value="ECO:0007669"/>
    <property type="project" value="UniProtKB-UniRule"/>
</dbReference>
<dbReference type="RefSeq" id="WP_014262414.1">
    <property type="nucleotide sequence ID" value="NC_016630.1"/>
</dbReference>
<dbReference type="KEGG" id="faa:HMPREF0389_01526"/>
<evidence type="ECO:0000256" key="8">
    <source>
        <dbReference type="HAMAP-Rule" id="MF_00124"/>
    </source>
</evidence>